<dbReference type="InterPro" id="IPR016039">
    <property type="entry name" value="Thiolase-like"/>
</dbReference>
<evidence type="ECO:0000313" key="7">
    <source>
        <dbReference type="Proteomes" id="UP001500253"/>
    </source>
</evidence>
<sequence length="352" mass="37692">MSAMNSPRTASPPAAVQCGIAAFGLAFGEDRDVAATAADYVDNPERVVNWGFRTYHRAPDDVHATGLAHAAAQRALDRLGLAAEDLDLVVVATSDLPEYAYRDGAAALARELGIERTQTLLLTEGCGAGVHGLYYVASTMAMQPEVETALFVAVNRVSEYHRNRMNLFSAVLSDGAAAVVLRRGHSANQWLATEQFTEPEHCDLLRVDFGGTVSPVPPEGWSSREAPGGHESVRRQFGDDPVVLQRFLTNRYARLLEVVDGACRRAGLQRQDIDHLIYLNDSAASIEAVAEPLGVPLSRTNAALAPGHGHMGAADQLVSLAQQLERGEIASGDIVALCGISTDRWSATLVRA</sequence>
<dbReference type="Pfam" id="PF08541">
    <property type="entry name" value="ACP_syn_III_C"/>
    <property type="match status" value="1"/>
</dbReference>
<comment type="caution">
    <text evidence="6">The sequence shown here is derived from an EMBL/GenBank/DDBJ whole genome shotgun (WGS) entry which is preliminary data.</text>
</comment>
<feature type="domain" description="Beta-ketoacyl-[acyl-carrier-protein] synthase III C-terminal" evidence="4">
    <location>
        <begin position="263"/>
        <end position="342"/>
    </location>
</feature>
<dbReference type="Pfam" id="PF08545">
    <property type="entry name" value="ACP_syn_III"/>
    <property type="match status" value="1"/>
</dbReference>
<accession>A0ABN3FIZ0</accession>
<dbReference type="Gene3D" id="3.40.47.10">
    <property type="match status" value="2"/>
</dbReference>
<evidence type="ECO:0000259" key="4">
    <source>
        <dbReference type="Pfam" id="PF08541"/>
    </source>
</evidence>
<reference evidence="6 7" key="1">
    <citation type="journal article" date="2019" name="Int. J. Syst. Evol. Microbiol.">
        <title>The Global Catalogue of Microorganisms (GCM) 10K type strain sequencing project: providing services to taxonomists for standard genome sequencing and annotation.</title>
        <authorList>
            <consortium name="The Broad Institute Genomics Platform"/>
            <consortium name="The Broad Institute Genome Sequencing Center for Infectious Disease"/>
            <person name="Wu L."/>
            <person name="Ma J."/>
        </authorList>
    </citation>
    <scope>NUCLEOTIDE SEQUENCE [LARGE SCALE GENOMIC DNA]</scope>
    <source>
        <strain evidence="6 7">JCM 4316</strain>
    </source>
</reference>
<keyword evidence="7" id="KW-1185">Reference proteome</keyword>
<dbReference type="PANTHER" id="PTHR34069">
    <property type="entry name" value="3-OXOACYL-[ACYL-CARRIER-PROTEIN] SYNTHASE 3"/>
    <property type="match status" value="1"/>
</dbReference>
<keyword evidence="3" id="KW-0012">Acyltransferase</keyword>
<protein>
    <submittedName>
        <fullName evidence="6">Ketoacyl-ACP synthase III</fullName>
    </submittedName>
</protein>
<dbReference type="SUPFAM" id="SSF53901">
    <property type="entry name" value="Thiolase-like"/>
    <property type="match status" value="1"/>
</dbReference>
<evidence type="ECO:0000259" key="5">
    <source>
        <dbReference type="Pfam" id="PF08545"/>
    </source>
</evidence>
<dbReference type="EMBL" id="BAAASD010000004">
    <property type="protein sequence ID" value="GAA2331052.1"/>
    <property type="molecule type" value="Genomic_DNA"/>
</dbReference>
<dbReference type="InterPro" id="IPR013751">
    <property type="entry name" value="ACP_syn_III_N"/>
</dbReference>
<dbReference type="InterPro" id="IPR013747">
    <property type="entry name" value="ACP_syn_III_C"/>
</dbReference>
<evidence type="ECO:0000256" key="3">
    <source>
        <dbReference type="ARBA" id="ARBA00023315"/>
    </source>
</evidence>
<proteinExistence type="predicted"/>
<keyword evidence="2" id="KW-0808">Transferase</keyword>
<dbReference type="Proteomes" id="UP001500253">
    <property type="component" value="Unassembled WGS sequence"/>
</dbReference>
<feature type="domain" description="Beta-ketoacyl-[acyl-carrier-protein] synthase III N-terminal" evidence="5">
    <location>
        <begin position="123"/>
        <end position="196"/>
    </location>
</feature>
<evidence type="ECO:0000256" key="1">
    <source>
        <dbReference type="ARBA" id="ARBA00022490"/>
    </source>
</evidence>
<evidence type="ECO:0000313" key="6">
    <source>
        <dbReference type="EMBL" id="GAA2331052.1"/>
    </source>
</evidence>
<dbReference type="PANTHER" id="PTHR34069:SF2">
    <property type="entry name" value="BETA-KETOACYL-[ACYL-CARRIER-PROTEIN] SYNTHASE III"/>
    <property type="match status" value="1"/>
</dbReference>
<evidence type="ECO:0000256" key="2">
    <source>
        <dbReference type="ARBA" id="ARBA00022679"/>
    </source>
</evidence>
<keyword evidence="1" id="KW-0963">Cytoplasm</keyword>
<gene>
    <name evidence="6" type="ORF">GCM10010246_12700</name>
</gene>
<organism evidence="6 7">
    <name type="scientific">Streptomyces cuspidosporus</name>
    <dbReference type="NCBI Taxonomy" id="66882"/>
    <lineage>
        <taxon>Bacteria</taxon>
        <taxon>Bacillati</taxon>
        <taxon>Actinomycetota</taxon>
        <taxon>Actinomycetes</taxon>
        <taxon>Kitasatosporales</taxon>
        <taxon>Streptomycetaceae</taxon>
        <taxon>Streptomyces</taxon>
    </lineage>
</organism>
<name>A0ABN3FIZ0_9ACTN</name>